<gene>
    <name evidence="1" type="ORF">PG993_006570</name>
</gene>
<evidence type="ECO:0000313" key="2">
    <source>
        <dbReference type="Proteomes" id="UP001444661"/>
    </source>
</evidence>
<reference evidence="1 2" key="1">
    <citation type="submission" date="2023-01" db="EMBL/GenBank/DDBJ databases">
        <title>Analysis of 21 Apiospora genomes using comparative genomics revels a genus with tremendous synthesis potential of carbohydrate active enzymes and secondary metabolites.</title>
        <authorList>
            <person name="Sorensen T."/>
        </authorList>
    </citation>
    <scope>NUCLEOTIDE SEQUENCE [LARGE SCALE GENOMIC DNA]</scope>
    <source>
        <strain evidence="1 2">CBS 33761</strain>
    </source>
</reference>
<dbReference type="EMBL" id="JAQQWK010000005">
    <property type="protein sequence ID" value="KAK8042047.1"/>
    <property type="molecule type" value="Genomic_DNA"/>
</dbReference>
<proteinExistence type="predicted"/>
<keyword evidence="2" id="KW-1185">Reference proteome</keyword>
<dbReference type="Proteomes" id="UP001444661">
    <property type="component" value="Unassembled WGS sequence"/>
</dbReference>
<comment type="caution">
    <text evidence="1">The sequence shown here is derived from an EMBL/GenBank/DDBJ whole genome shotgun (WGS) entry which is preliminary data.</text>
</comment>
<organism evidence="1 2">
    <name type="scientific">Apiospora rasikravindrae</name>
    <dbReference type="NCBI Taxonomy" id="990691"/>
    <lineage>
        <taxon>Eukaryota</taxon>
        <taxon>Fungi</taxon>
        <taxon>Dikarya</taxon>
        <taxon>Ascomycota</taxon>
        <taxon>Pezizomycotina</taxon>
        <taxon>Sordariomycetes</taxon>
        <taxon>Xylariomycetidae</taxon>
        <taxon>Amphisphaeriales</taxon>
        <taxon>Apiosporaceae</taxon>
        <taxon>Apiospora</taxon>
    </lineage>
</organism>
<protein>
    <submittedName>
        <fullName evidence="1">Uncharacterized protein</fullName>
    </submittedName>
</protein>
<name>A0ABR1T635_9PEZI</name>
<evidence type="ECO:0000313" key="1">
    <source>
        <dbReference type="EMBL" id="KAK8042047.1"/>
    </source>
</evidence>
<accession>A0ABR1T635</accession>
<sequence>MVLPFSLTRNGFGVVFLETAETDAERLGAGDSFPAPAFSVMLDRPLLELANEVIRAWLSCLVIVVGLGPDSQTVSPKPHGGLH</sequence>